<dbReference type="AlphaFoldDB" id="A0A1I7WA94"/>
<proteinExistence type="predicted"/>
<evidence type="ECO:0000313" key="2">
    <source>
        <dbReference type="WBParaSite" id="Hba_01600"/>
    </source>
</evidence>
<accession>A0A1I7WA94</accession>
<sequence length="99" mass="12033">MGQQYLDSFLYCCYHTGCYFIRSKLFHVFSMFRAICPSYVFYLLKNNVKSRSLIFRYVILIKQHYHTFHVLVSNLIKHFDFLIERQEKTALFVLLPHIE</sequence>
<evidence type="ECO:0000313" key="1">
    <source>
        <dbReference type="Proteomes" id="UP000095283"/>
    </source>
</evidence>
<organism evidence="1 2">
    <name type="scientific">Heterorhabditis bacteriophora</name>
    <name type="common">Entomopathogenic nematode worm</name>
    <dbReference type="NCBI Taxonomy" id="37862"/>
    <lineage>
        <taxon>Eukaryota</taxon>
        <taxon>Metazoa</taxon>
        <taxon>Ecdysozoa</taxon>
        <taxon>Nematoda</taxon>
        <taxon>Chromadorea</taxon>
        <taxon>Rhabditida</taxon>
        <taxon>Rhabditina</taxon>
        <taxon>Rhabditomorpha</taxon>
        <taxon>Strongyloidea</taxon>
        <taxon>Heterorhabditidae</taxon>
        <taxon>Heterorhabditis</taxon>
    </lineage>
</organism>
<protein>
    <submittedName>
        <fullName evidence="2">Ovule protein</fullName>
    </submittedName>
</protein>
<dbReference type="WBParaSite" id="Hba_01600">
    <property type="protein sequence ID" value="Hba_01600"/>
    <property type="gene ID" value="Hba_01600"/>
</dbReference>
<dbReference type="Proteomes" id="UP000095283">
    <property type="component" value="Unplaced"/>
</dbReference>
<name>A0A1I7WA94_HETBA</name>
<reference evidence="2" key="1">
    <citation type="submission" date="2016-11" db="UniProtKB">
        <authorList>
            <consortium name="WormBaseParasite"/>
        </authorList>
    </citation>
    <scope>IDENTIFICATION</scope>
</reference>
<keyword evidence="1" id="KW-1185">Reference proteome</keyword>